<keyword evidence="7" id="KW-1185">Reference proteome</keyword>
<protein>
    <submittedName>
        <fullName evidence="6">LAFE_0H09868g1_1</fullName>
    </submittedName>
</protein>
<dbReference type="EMBL" id="LT598491">
    <property type="protein sequence ID" value="SCW04272.1"/>
    <property type="molecule type" value="Genomic_DNA"/>
</dbReference>
<evidence type="ECO:0000256" key="4">
    <source>
        <dbReference type="ARBA" id="ARBA00023136"/>
    </source>
</evidence>
<keyword evidence="4 5" id="KW-0472">Membrane</keyword>
<feature type="transmembrane region" description="Helical" evidence="5">
    <location>
        <begin position="94"/>
        <end position="113"/>
    </location>
</feature>
<evidence type="ECO:0000313" key="6">
    <source>
        <dbReference type="EMBL" id="SCW04272.1"/>
    </source>
</evidence>
<accession>A0A1G4MK58</accession>
<evidence type="ECO:0000256" key="2">
    <source>
        <dbReference type="ARBA" id="ARBA00022692"/>
    </source>
</evidence>
<dbReference type="InterPro" id="IPR013714">
    <property type="entry name" value="Golgi_TVP15"/>
</dbReference>
<evidence type="ECO:0000256" key="3">
    <source>
        <dbReference type="ARBA" id="ARBA00022989"/>
    </source>
</evidence>
<keyword evidence="3 5" id="KW-1133">Transmembrane helix</keyword>
<organism evidence="6 7">
    <name type="scientific">Lachancea fermentati</name>
    <name type="common">Zygosaccharomyces fermentati</name>
    <dbReference type="NCBI Taxonomy" id="4955"/>
    <lineage>
        <taxon>Eukaryota</taxon>
        <taxon>Fungi</taxon>
        <taxon>Dikarya</taxon>
        <taxon>Ascomycota</taxon>
        <taxon>Saccharomycotina</taxon>
        <taxon>Saccharomycetes</taxon>
        <taxon>Saccharomycetales</taxon>
        <taxon>Saccharomycetaceae</taxon>
        <taxon>Lachancea</taxon>
    </lineage>
</organism>
<dbReference type="Proteomes" id="UP000190831">
    <property type="component" value="Chromosome H"/>
</dbReference>
<feature type="transmembrane region" description="Helical" evidence="5">
    <location>
        <begin position="38"/>
        <end position="56"/>
    </location>
</feature>
<dbReference type="OrthoDB" id="423534at2759"/>
<proteinExistence type="predicted"/>
<gene>
    <name evidence="6" type="ORF">LAFE_0H09868G</name>
</gene>
<evidence type="ECO:0000256" key="1">
    <source>
        <dbReference type="ARBA" id="ARBA00004141"/>
    </source>
</evidence>
<dbReference type="PANTHER" id="PTHR28128:SF1">
    <property type="entry name" value="GOLGI APPARATUS MEMBRANE PROTEIN TVP15"/>
    <property type="match status" value="1"/>
</dbReference>
<dbReference type="GO" id="GO:0000139">
    <property type="term" value="C:Golgi membrane"/>
    <property type="evidence" value="ECO:0007669"/>
    <property type="project" value="TreeGrafter"/>
</dbReference>
<evidence type="ECO:0000313" key="7">
    <source>
        <dbReference type="Proteomes" id="UP000190831"/>
    </source>
</evidence>
<sequence length="139" mass="15443">MAEVSPQLFKIANLVIGSLATVSALTQFSYIFGNFTAFLMSFYALALSVPVVYLEFRVPPNLYRFASFYFSFIGRGLTYILLSLLLSFGGVFKVLVAALLFIFGVLFVVLEFIPSIQEPENFRPEGNSIAVGEDEDDII</sequence>
<dbReference type="OMA" id="MDYSDAF"/>
<comment type="subcellular location">
    <subcellularLocation>
        <location evidence="1">Membrane</location>
        <topology evidence="1">Multi-pass membrane protein</topology>
    </subcellularLocation>
</comment>
<dbReference type="Pfam" id="PF08507">
    <property type="entry name" value="COPI_assoc"/>
    <property type="match status" value="1"/>
</dbReference>
<dbReference type="AlphaFoldDB" id="A0A1G4MK58"/>
<keyword evidence="2 5" id="KW-0812">Transmembrane</keyword>
<dbReference type="PANTHER" id="PTHR28128">
    <property type="entry name" value="GOLGI APPARATUS MEMBRANE PROTEIN TVP15"/>
    <property type="match status" value="1"/>
</dbReference>
<dbReference type="GO" id="GO:0016192">
    <property type="term" value="P:vesicle-mediated transport"/>
    <property type="evidence" value="ECO:0007669"/>
    <property type="project" value="TreeGrafter"/>
</dbReference>
<evidence type="ECO:0000256" key="5">
    <source>
        <dbReference type="SAM" id="Phobius"/>
    </source>
</evidence>
<dbReference type="STRING" id="4955.A0A1G4MK58"/>
<feature type="transmembrane region" description="Helical" evidence="5">
    <location>
        <begin position="68"/>
        <end position="88"/>
    </location>
</feature>
<reference evidence="6 7" key="1">
    <citation type="submission" date="2016-03" db="EMBL/GenBank/DDBJ databases">
        <authorList>
            <person name="Devillers H."/>
        </authorList>
    </citation>
    <scope>NUCLEOTIDE SEQUENCE [LARGE SCALE GENOMIC DNA]</scope>
    <source>
        <strain evidence="6">CBS 6772</strain>
    </source>
</reference>
<name>A0A1G4MK58_LACFM</name>